<dbReference type="AlphaFoldDB" id="A0A9D2IQ79"/>
<dbReference type="EMBL" id="DXBZ01000127">
    <property type="protein sequence ID" value="HIZ18750.1"/>
    <property type="molecule type" value="Genomic_DNA"/>
</dbReference>
<gene>
    <name evidence="1" type="ORF">IAA22_06555</name>
</gene>
<reference evidence="1" key="2">
    <citation type="submission" date="2021-04" db="EMBL/GenBank/DDBJ databases">
        <authorList>
            <person name="Gilroy R."/>
        </authorList>
    </citation>
    <scope>NUCLEOTIDE SEQUENCE</scope>
    <source>
        <strain evidence="1">ChiHecolR3B27-1887</strain>
    </source>
</reference>
<evidence type="ECO:0000313" key="1">
    <source>
        <dbReference type="EMBL" id="HIZ18750.1"/>
    </source>
</evidence>
<organism evidence="1 2">
    <name type="scientific">Candidatus Olsenella stercoravium</name>
    <dbReference type="NCBI Taxonomy" id="2838713"/>
    <lineage>
        <taxon>Bacteria</taxon>
        <taxon>Bacillati</taxon>
        <taxon>Actinomycetota</taxon>
        <taxon>Coriobacteriia</taxon>
        <taxon>Coriobacteriales</taxon>
        <taxon>Atopobiaceae</taxon>
        <taxon>Olsenella</taxon>
    </lineage>
</organism>
<sequence length="194" mass="22026">MVTQHAQNLEEDFARLRAKLSDPMFLANKGIGNEVGFFVFPYDAAREDEVRARTAELVSLSNEGKLPCCIVHRDLWDVFLQICEQRRILDKIADLELRRGSRALLERLQKIATPEAFVQAMDYAPHEPGRDVLLVTGVGRVYPIVRAHSILENAQHVFADVPVVLLYPGKYDGSQLHLFNSISDGNYYRAFNLL</sequence>
<reference evidence="1" key="1">
    <citation type="journal article" date="2021" name="PeerJ">
        <title>Extensive microbial diversity within the chicken gut microbiome revealed by metagenomics and culture.</title>
        <authorList>
            <person name="Gilroy R."/>
            <person name="Ravi A."/>
            <person name="Getino M."/>
            <person name="Pursley I."/>
            <person name="Horton D.L."/>
            <person name="Alikhan N.F."/>
            <person name="Baker D."/>
            <person name="Gharbi K."/>
            <person name="Hall N."/>
            <person name="Watson M."/>
            <person name="Adriaenssens E.M."/>
            <person name="Foster-Nyarko E."/>
            <person name="Jarju S."/>
            <person name="Secka A."/>
            <person name="Antonio M."/>
            <person name="Oren A."/>
            <person name="Chaudhuri R.R."/>
            <person name="La Ragione R."/>
            <person name="Hildebrand F."/>
            <person name="Pallen M.J."/>
        </authorList>
    </citation>
    <scope>NUCLEOTIDE SEQUENCE</scope>
    <source>
        <strain evidence="1">ChiHecolR3B27-1887</strain>
    </source>
</reference>
<dbReference type="Pfam" id="PF08747">
    <property type="entry name" value="BrxB"/>
    <property type="match status" value="1"/>
</dbReference>
<name>A0A9D2IQ79_9ACTN</name>
<proteinExistence type="predicted"/>
<accession>A0A9D2IQ79</accession>
<dbReference type="InterPro" id="IPR014858">
    <property type="entry name" value="BrxB"/>
</dbReference>
<dbReference type="Proteomes" id="UP000824029">
    <property type="component" value="Unassembled WGS sequence"/>
</dbReference>
<comment type="caution">
    <text evidence="1">The sequence shown here is derived from an EMBL/GenBank/DDBJ whole genome shotgun (WGS) entry which is preliminary data.</text>
</comment>
<evidence type="ECO:0000313" key="2">
    <source>
        <dbReference type="Proteomes" id="UP000824029"/>
    </source>
</evidence>
<protein>
    <submittedName>
        <fullName evidence="1">DUF1788 domain-containing protein</fullName>
    </submittedName>
</protein>